<feature type="transmembrane region" description="Helical" evidence="7">
    <location>
        <begin position="705"/>
        <end position="726"/>
    </location>
</feature>
<dbReference type="GO" id="GO:0045454">
    <property type="term" value="P:cell redox homeostasis"/>
    <property type="evidence" value="ECO:0007669"/>
    <property type="project" value="TreeGrafter"/>
</dbReference>
<feature type="compositionally biased region" description="Low complexity" evidence="6">
    <location>
        <begin position="847"/>
        <end position="863"/>
    </location>
</feature>
<dbReference type="Pfam" id="PF11412">
    <property type="entry name" value="DsbD_N"/>
    <property type="match status" value="1"/>
</dbReference>
<feature type="transmembrane region" description="Helical" evidence="7">
    <location>
        <begin position="654"/>
        <end position="670"/>
    </location>
</feature>
<dbReference type="InterPro" id="IPR028250">
    <property type="entry name" value="DsbDN"/>
</dbReference>
<dbReference type="Gene3D" id="3.40.30.10">
    <property type="entry name" value="Glutaredoxin"/>
    <property type="match status" value="1"/>
</dbReference>
<evidence type="ECO:0000256" key="4">
    <source>
        <dbReference type="ARBA" id="ARBA00022989"/>
    </source>
</evidence>
<name>A0A517T306_9BACT</name>
<feature type="region of interest" description="Disordered" evidence="6">
    <location>
        <begin position="844"/>
        <end position="871"/>
    </location>
</feature>
<dbReference type="GO" id="GO:0017004">
    <property type="term" value="P:cytochrome complex assembly"/>
    <property type="evidence" value="ECO:0007669"/>
    <property type="project" value="UniProtKB-KW"/>
</dbReference>
<dbReference type="GO" id="GO:0047134">
    <property type="term" value="F:protein-disulfide reductase [NAD(P)H] activity"/>
    <property type="evidence" value="ECO:0007669"/>
    <property type="project" value="UniProtKB-EC"/>
</dbReference>
<accession>A0A517T306</accession>
<feature type="transmembrane region" description="Helical" evidence="7">
    <location>
        <begin position="610"/>
        <end position="634"/>
    </location>
</feature>
<feature type="chain" id="PRO_5021883451" evidence="8">
    <location>
        <begin position="37"/>
        <end position="871"/>
    </location>
</feature>
<dbReference type="AlphaFoldDB" id="A0A517T306"/>
<feature type="transmembrane region" description="Helical" evidence="7">
    <location>
        <begin position="676"/>
        <end position="693"/>
    </location>
</feature>
<organism evidence="11 12">
    <name type="scientific">Stieleria bergensis</name>
    <dbReference type="NCBI Taxonomy" id="2528025"/>
    <lineage>
        <taxon>Bacteria</taxon>
        <taxon>Pseudomonadati</taxon>
        <taxon>Planctomycetota</taxon>
        <taxon>Planctomycetia</taxon>
        <taxon>Pirellulales</taxon>
        <taxon>Pirellulaceae</taxon>
        <taxon>Stieleria</taxon>
    </lineage>
</organism>
<gene>
    <name evidence="11" type="primary">dsbD</name>
    <name evidence="11" type="ORF">SV7mr_53130</name>
</gene>
<keyword evidence="8" id="KW-0732">Signal</keyword>
<evidence type="ECO:0000256" key="2">
    <source>
        <dbReference type="ARBA" id="ARBA00022692"/>
    </source>
</evidence>
<dbReference type="CDD" id="cd02953">
    <property type="entry name" value="DsbDgamma"/>
    <property type="match status" value="1"/>
</dbReference>
<dbReference type="InterPro" id="IPR036249">
    <property type="entry name" value="Thioredoxin-like_sf"/>
</dbReference>
<keyword evidence="11" id="KW-0560">Oxidoreductase</keyword>
<feature type="signal peptide" evidence="8">
    <location>
        <begin position="1"/>
        <end position="36"/>
    </location>
</feature>
<evidence type="ECO:0000313" key="11">
    <source>
        <dbReference type="EMBL" id="QDT62762.1"/>
    </source>
</evidence>
<dbReference type="EMBL" id="CP036272">
    <property type="protein sequence ID" value="QDT62762.1"/>
    <property type="molecule type" value="Genomic_DNA"/>
</dbReference>
<feature type="domain" description="Thiol:disulfide interchange protein DsbD N-terminal" evidence="10">
    <location>
        <begin position="69"/>
        <end position="179"/>
    </location>
</feature>
<evidence type="ECO:0000256" key="8">
    <source>
        <dbReference type="SAM" id="SignalP"/>
    </source>
</evidence>
<dbReference type="InterPro" id="IPR035671">
    <property type="entry name" value="DsbD_gamma"/>
</dbReference>
<evidence type="ECO:0000313" key="12">
    <source>
        <dbReference type="Proteomes" id="UP000315003"/>
    </source>
</evidence>
<evidence type="ECO:0000259" key="10">
    <source>
        <dbReference type="Pfam" id="PF11412"/>
    </source>
</evidence>
<evidence type="ECO:0000256" key="3">
    <source>
        <dbReference type="ARBA" id="ARBA00022748"/>
    </source>
</evidence>
<feature type="region of interest" description="Disordered" evidence="6">
    <location>
        <begin position="397"/>
        <end position="449"/>
    </location>
</feature>
<protein>
    <submittedName>
        <fullName evidence="11">Thiol:disulfide interchange protein DsbD</fullName>
        <ecNumber evidence="11">1.8.1.8</ecNumber>
    </submittedName>
</protein>
<evidence type="ECO:0000256" key="6">
    <source>
        <dbReference type="SAM" id="MobiDB-lite"/>
    </source>
</evidence>
<dbReference type="PANTHER" id="PTHR32234">
    <property type="entry name" value="THIOL:DISULFIDE INTERCHANGE PROTEIN DSBD"/>
    <property type="match status" value="1"/>
</dbReference>
<reference evidence="11 12" key="1">
    <citation type="submission" date="2019-02" db="EMBL/GenBank/DDBJ databases">
        <title>Deep-cultivation of Planctomycetes and their phenomic and genomic characterization uncovers novel biology.</title>
        <authorList>
            <person name="Wiegand S."/>
            <person name="Jogler M."/>
            <person name="Boedeker C."/>
            <person name="Pinto D."/>
            <person name="Vollmers J."/>
            <person name="Rivas-Marin E."/>
            <person name="Kohn T."/>
            <person name="Peeters S.H."/>
            <person name="Heuer A."/>
            <person name="Rast P."/>
            <person name="Oberbeckmann S."/>
            <person name="Bunk B."/>
            <person name="Jeske O."/>
            <person name="Meyerdierks A."/>
            <person name="Storesund J.E."/>
            <person name="Kallscheuer N."/>
            <person name="Luecker S."/>
            <person name="Lage O.M."/>
            <person name="Pohl T."/>
            <person name="Merkel B.J."/>
            <person name="Hornburger P."/>
            <person name="Mueller R.-W."/>
            <person name="Bruemmer F."/>
            <person name="Labrenz M."/>
            <person name="Spormann A.M."/>
            <person name="Op den Camp H."/>
            <person name="Overmann J."/>
            <person name="Amann R."/>
            <person name="Jetten M.S.M."/>
            <person name="Mascher T."/>
            <person name="Medema M.H."/>
            <person name="Devos D.P."/>
            <person name="Kaster A.-K."/>
            <person name="Ovreas L."/>
            <person name="Rohde M."/>
            <person name="Galperin M.Y."/>
            <person name="Jogler C."/>
        </authorList>
    </citation>
    <scope>NUCLEOTIDE SEQUENCE [LARGE SCALE GENOMIC DNA]</scope>
    <source>
        <strain evidence="11 12">SV_7m_r</strain>
    </source>
</reference>
<keyword evidence="3" id="KW-0201">Cytochrome c-type biogenesis</keyword>
<feature type="domain" description="Cytochrome C biogenesis protein transmembrane" evidence="9">
    <location>
        <begin position="457"/>
        <end position="664"/>
    </location>
</feature>
<dbReference type="PANTHER" id="PTHR32234:SF3">
    <property type="entry name" value="SUPPRESSION OF COPPER SENSITIVITY PROTEIN"/>
    <property type="match status" value="1"/>
</dbReference>
<proteinExistence type="predicted"/>
<feature type="transmembrane region" description="Helical" evidence="7">
    <location>
        <begin position="455"/>
        <end position="481"/>
    </location>
</feature>
<feature type="transmembrane region" description="Helical" evidence="7">
    <location>
        <begin position="533"/>
        <end position="554"/>
    </location>
</feature>
<comment type="subcellular location">
    <subcellularLocation>
        <location evidence="1">Membrane</location>
        <topology evidence="1">Multi-pass membrane protein</topology>
    </subcellularLocation>
</comment>
<evidence type="ECO:0000256" key="7">
    <source>
        <dbReference type="SAM" id="Phobius"/>
    </source>
</evidence>
<keyword evidence="4 7" id="KW-1133">Transmembrane helix</keyword>
<keyword evidence="2 7" id="KW-0812">Transmembrane</keyword>
<keyword evidence="5 7" id="KW-0472">Membrane</keyword>
<evidence type="ECO:0000256" key="1">
    <source>
        <dbReference type="ARBA" id="ARBA00004141"/>
    </source>
</evidence>
<dbReference type="Pfam" id="PF02683">
    <property type="entry name" value="DsbD_TM"/>
    <property type="match status" value="1"/>
</dbReference>
<dbReference type="SUPFAM" id="SSF52833">
    <property type="entry name" value="Thioredoxin-like"/>
    <property type="match status" value="1"/>
</dbReference>
<sequence precursor="true">MSHFNKTDRALAVSLRTMLVGFALLAGLFTSGTASAQVDFEFGDPLALPGLDPVGQAEPYALSATYTNNGGNGTLSVTATLGGQWHIYSITQGKGGPLPTKINVTAPKGVEVAGAFKPDRPPQKSFKDEFPGVEIEDYSKSVTWTAPIRVPTGFGGELEVSVTGLVCQAQQCQPVRETIMAVAVDSGSPSPVVNSPSPAMDALLSVKQQPSMKTGDPFAGATPFQDKDYPVKWHAGVTSILAPGDTGYLVFQAIPESPMHVYKEAIDDSKSATNFVVIKKQGVKIGAPVADGNLQKSDTLGTNYYEGKVTWKLPIRVPEDAIDQQYTIEGMIVYQACTNSSCLRPMAMYFSTTVQAGSTTQTQFKAVHMEHGFRADAMDNAAKIKWVDKLASTTGVGNPNVDTAPDSAVSQIPGAAAPTDDAKNEGAVEDNPFVEDDDSEAAPVSEGSDPAKSGFAWLLFLAVGGGVILNLMPCVLPVIGLKVMSFVKQAGEARSRVILLNLAYVAGILAAFAVFAVLVGGVGLVWGDHMTLMPVRFALTILVFAMALSSLGVWELPTPKFASSQASQELQDQQGLVGAFFTGIFATILATPCTGPFMGTALAATVDLPVVQSVTLVMAVGVGMALPYILLAAFPSLMNYVPKPGKWMETLKEFMAFLFLGTVAFFFISFNETEQVWVFISLIGVWFGLWVVGKTPPYMSFGKQLRAWTIGVTSAVVISGMTFFVLHREPVKWEAYSEARLQELQAQGTTVMLDFTADWCASCKVNSLIAVDTNATGAKLRELGGVAMLADYTDFDPEITNKLDELRKKGIPLLAIYPGGSPNQPIVLPETLTQGQVLDALEQAGPSLSKASRSSAKSLTSALPATPAMQR</sequence>
<feature type="transmembrane region" description="Helical" evidence="7">
    <location>
        <begin position="502"/>
        <end position="527"/>
    </location>
</feature>
<feature type="transmembrane region" description="Helical" evidence="7">
    <location>
        <begin position="575"/>
        <end position="598"/>
    </location>
</feature>
<dbReference type="InterPro" id="IPR003834">
    <property type="entry name" value="Cyt_c_assmbl_TM_dom"/>
</dbReference>
<evidence type="ECO:0000256" key="5">
    <source>
        <dbReference type="ARBA" id="ARBA00023136"/>
    </source>
</evidence>
<dbReference type="GO" id="GO:0016020">
    <property type="term" value="C:membrane"/>
    <property type="evidence" value="ECO:0007669"/>
    <property type="project" value="UniProtKB-SubCell"/>
</dbReference>
<keyword evidence="12" id="KW-1185">Reference proteome</keyword>
<dbReference type="Proteomes" id="UP000315003">
    <property type="component" value="Chromosome"/>
</dbReference>
<dbReference type="Pfam" id="PF13899">
    <property type="entry name" value="Thioredoxin_7"/>
    <property type="match status" value="1"/>
</dbReference>
<dbReference type="EC" id="1.8.1.8" evidence="11"/>
<evidence type="ECO:0000259" key="9">
    <source>
        <dbReference type="Pfam" id="PF02683"/>
    </source>
</evidence>